<name>A0A8C9D0X1_PANLE</name>
<evidence type="ECO:0000259" key="6">
    <source>
        <dbReference type="PROSITE" id="PS50075"/>
    </source>
</evidence>
<dbReference type="FunFam" id="3.40.50.170:FF:000002">
    <property type="entry name" value="10-formyltetrahydrofolate dehydrogenase"/>
    <property type="match status" value="1"/>
</dbReference>
<dbReference type="FunFam" id="1.10.1200.10:FF:000002">
    <property type="entry name" value="10-formyltetrahydrofolate dehydrogenase"/>
    <property type="match status" value="1"/>
</dbReference>
<evidence type="ECO:0000256" key="3">
    <source>
        <dbReference type="ARBA" id="ARBA00012858"/>
    </source>
</evidence>
<dbReference type="InterPro" id="IPR005793">
    <property type="entry name" value="Formyl_trans_C"/>
</dbReference>
<dbReference type="GO" id="GO:0005829">
    <property type="term" value="C:cytosol"/>
    <property type="evidence" value="ECO:0007669"/>
    <property type="project" value="TreeGrafter"/>
</dbReference>
<sequence length="493" mass="54027">MKIAVIGQSLFGQEVYCHLRKEGHEVVGVFTVPDKDGKADPLGLEAEKDGVPVFKFPRWRVKGQALPDVVAKYQALGAELNVLPFCSQFIPMEVINAPCHGSIIYHPSLLPRHRGASAINWTLIHGDKKGGFTIFWADDGLDTGDLLLQKECEILPDDTVSTLYNRFLFPEGIKGMVQAVRLIAEGKAPRLPQPEEGATYEGIQKKETAKINWEQSAEAIHNWIRGNDKVPGAWTEACGQKLTFFNSTLNTEGLVPEGEALPIPGAHQPGIVTKAGLILFGNDDRMDIPASRFFSGADSSVLELTEAELVMAETVRSAWKRILPSVLEVEDSTDFFKSGAASVDVVRLVEEVKELCDGLELENEDVYMATTFGDFIQLLVKKLRGDNKESECIIDYVEKAVNKLTLQMPHQLFIGGLFVDAEGAKTYETINPTDGSVICQVSLAQVSDVDKAVAAAKDAFENGLWGKISARDRGRLLYRAPPSPSTKPDQTAT</sequence>
<dbReference type="GeneTree" id="ENSGT00940000160913"/>
<dbReference type="Pfam" id="PF00171">
    <property type="entry name" value="Aldedh"/>
    <property type="match status" value="1"/>
</dbReference>
<organism evidence="7 8">
    <name type="scientific">Panthera leo</name>
    <name type="common">Lion</name>
    <dbReference type="NCBI Taxonomy" id="9689"/>
    <lineage>
        <taxon>Eukaryota</taxon>
        <taxon>Metazoa</taxon>
        <taxon>Chordata</taxon>
        <taxon>Craniata</taxon>
        <taxon>Vertebrata</taxon>
        <taxon>Euteleostomi</taxon>
        <taxon>Mammalia</taxon>
        <taxon>Eutheria</taxon>
        <taxon>Laurasiatheria</taxon>
        <taxon>Carnivora</taxon>
        <taxon>Feliformia</taxon>
        <taxon>Felidae</taxon>
        <taxon>Pantherinae</taxon>
        <taxon>Panthera</taxon>
    </lineage>
</organism>
<evidence type="ECO:0000256" key="1">
    <source>
        <dbReference type="ARBA" id="ARBA00007995"/>
    </source>
</evidence>
<dbReference type="InterPro" id="IPR001555">
    <property type="entry name" value="GART_AS"/>
</dbReference>
<protein>
    <recommendedName>
        <fullName evidence="3">formyltetrahydrofolate dehydrogenase</fullName>
        <ecNumber evidence="3">1.5.1.6</ecNumber>
    </recommendedName>
</protein>
<dbReference type="Pfam" id="PF00551">
    <property type="entry name" value="Formyl_trans_N"/>
    <property type="match status" value="1"/>
</dbReference>
<dbReference type="FunFam" id="3.40.605.10:FF:000038">
    <property type="entry name" value="Aldehyde dehydrogenase 1 family member L1"/>
    <property type="match status" value="1"/>
</dbReference>
<dbReference type="Gene3D" id="1.10.1200.10">
    <property type="entry name" value="ACP-like"/>
    <property type="match status" value="1"/>
</dbReference>
<dbReference type="SUPFAM" id="SSF50486">
    <property type="entry name" value="FMT C-terminal domain-like"/>
    <property type="match status" value="1"/>
</dbReference>
<evidence type="ECO:0000313" key="7">
    <source>
        <dbReference type="Ensembl" id="ENSPLOP00000006090.1"/>
    </source>
</evidence>
<dbReference type="InterPro" id="IPR016161">
    <property type="entry name" value="Ald_DH/histidinol_DH"/>
</dbReference>
<gene>
    <name evidence="7" type="primary">ALDH1L1</name>
</gene>
<reference evidence="7" key="1">
    <citation type="journal article" date="2019" name="bioRxiv">
        <title>Long live the king: chromosome-level assembly of the lion (Panthera leo) using linked-read, Hi-C, and long read data.</title>
        <authorList>
            <person name="Armstrong E.E."/>
            <person name="Taylor R.W."/>
            <person name="Miller D.E."/>
            <person name="Kaelin C."/>
            <person name="Barsh G."/>
            <person name="Hadly E.A."/>
            <person name="Petrov D."/>
        </authorList>
    </citation>
    <scope>NUCLEOTIDE SEQUENCE [LARGE SCALE GENOMIC DNA]</scope>
</reference>
<evidence type="ECO:0000256" key="5">
    <source>
        <dbReference type="ARBA" id="ARBA00048239"/>
    </source>
</evidence>
<dbReference type="Proteomes" id="UP000694399">
    <property type="component" value="Chromosome A3"/>
</dbReference>
<comment type="similarity">
    <text evidence="1">In the C-terminal section; belongs to the aldehyde dehydrogenase family. ALDH1L subfamily.</text>
</comment>
<dbReference type="PANTHER" id="PTHR11138:SF5">
    <property type="entry name" value="METHIONYL-TRNA FORMYLTRANSFERASE, MITOCHONDRIAL"/>
    <property type="match status" value="1"/>
</dbReference>
<dbReference type="PANTHER" id="PTHR11138">
    <property type="entry name" value="METHIONYL-TRNA FORMYLTRANSFERASE"/>
    <property type="match status" value="1"/>
</dbReference>
<dbReference type="Gene3D" id="3.10.25.10">
    <property type="entry name" value="Formyl transferase, C-terminal domain"/>
    <property type="match status" value="1"/>
</dbReference>
<keyword evidence="4" id="KW-0554">One-carbon metabolism</keyword>
<dbReference type="InterPro" id="IPR002376">
    <property type="entry name" value="Formyl_transf_N"/>
</dbReference>
<dbReference type="InterPro" id="IPR016162">
    <property type="entry name" value="Ald_DH_N"/>
</dbReference>
<dbReference type="Pfam" id="PF00550">
    <property type="entry name" value="PP-binding"/>
    <property type="match status" value="1"/>
</dbReference>
<dbReference type="AlphaFoldDB" id="A0A8C9D0X1"/>
<keyword evidence="8" id="KW-1185">Reference proteome</keyword>
<dbReference type="Gene3D" id="3.40.605.10">
    <property type="entry name" value="Aldehyde Dehydrogenase, Chain A, domain 1"/>
    <property type="match status" value="1"/>
</dbReference>
<dbReference type="EC" id="1.5.1.6" evidence="3"/>
<comment type="similarity">
    <text evidence="2">In the N-terminal section; belongs to the GART family.</text>
</comment>
<dbReference type="Ensembl" id="ENSPLOT00000006728.1">
    <property type="protein sequence ID" value="ENSPLOP00000006090.1"/>
    <property type="gene ID" value="ENSPLOG00000004392.1"/>
</dbReference>
<reference evidence="7" key="2">
    <citation type="submission" date="2025-08" db="UniProtKB">
        <authorList>
            <consortium name="Ensembl"/>
        </authorList>
    </citation>
    <scope>IDENTIFICATION</scope>
</reference>
<dbReference type="SUPFAM" id="SSF47336">
    <property type="entry name" value="ACP-like"/>
    <property type="match status" value="1"/>
</dbReference>
<evidence type="ECO:0000256" key="4">
    <source>
        <dbReference type="ARBA" id="ARBA00022563"/>
    </source>
</evidence>
<dbReference type="InterPro" id="IPR036477">
    <property type="entry name" value="Formyl_transf_N_sf"/>
</dbReference>
<comment type="catalytic activity">
    <reaction evidence="5">
        <text>(6R)-10-formyltetrahydrofolate + NADP(+) + H2O = (6S)-5,6,7,8-tetrahydrofolate + CO2 + NADPH + H(+)</text>
        <dbReference type="Rhea" id="RHEA:10180"/>
        <dbReference type="ChEBI" id="CHEBI:15377"/>
        <dbReference type="ChEBI" id="CHEBI:15378"/>
        <dbReference type="ChEBI" id="CHEBI:16526"/>
        <dbReference type="ChEBI" id="CHEBI:57453"/>
        <dbReference type="ChEBI" id="CHEBI:57783"/>
        <dbReference type="ChEBI" id="CHEBI:58349"/>
        <dbReference type="ChEBI" id="CHEBI:195366"/>
        <dbReference type="EC" id="1.5.1.6"/>
    </reaction>
    <physiologicalReaction direction="left-to-right" evidence="5">
        <dbReference type="Rhea" id="RHEA:10181"/>
    </physiologicalReaction>
</comment>
<proteinExistence type="inferred from homology"/>
<dbReference type="GO" id="GO:0006730">
    <property type="term" value="P:one-carbon metabolic process"/>
    <property type="evidence" value="ECO:0007669"/>
    <property type="project" value="UniProtKB-KW"/>
</dbReference>
<dbReference type="SUPFAM" id="SSF53720">
    <property type="entry name" value="ALDH-like"/>
    <property type="match status" value="1"/>
</dbReference>
<dbReference type="InterPro" id="IPR015590">
    <property type="entry name" value="Aldehyde_DH_dom"/>
</dbReference>
<dbReference type="InterPro" id="IPR036736">
    <property type="entry name" value="ACP-like_sf"/>
</dbReference>
<dbReference type="GO" id="GO:0016155">
    <property type="term" value="F:formyltetrahydrofolate dehydrogenase activity"/>
    <property type="evidence" value="ECO:0007669"/>
    <property type="project" value="UniProtKB-EC"/>
</dbReference>
<reference evidence="7" key="3">
    <citation type="submission" date="2025-09" db="UniProtKB">
        <authorList>
            <consortium name="Ensembl"/>
        </authorList>
    </citation>
    <scope>IDENTIFICATION</scope>
</reference>
<dbReference type="PROSITE" id="PS00373">
    <property type="entry name" value="GART"/>
    <property type="match status" value="1"/>
</dbReference>
<dbReference type="FunFam" id="3.10.25.10:FF:000002">
    <property type="entry name" value="10-formyltetrahydrofolate dehydrogenase"/>
    <property type="match status" value="1"/>
</dbReference>
<dbReference type="InterPro" id="IPR009081">
    <property type="entry name" value="PP-bd_ACP"/>
</dbReference>
<dbReference type="PROSITE" id="PS50075">
    <property type="entry name" value="CARRIER"/>
    <property type="match status" value="1"/>
</dbReference>
<evidence type="ECO:0000313" key="8">
    <source>
        <dbReference type="Proteomes" id="UP000694399"/>
    </source>
</evidence>
<dbReference type="SUPFAM" id="SSF53328">
    <property type="entry name" value="Formyltransferase"/>
    <property type="match status" value="1"/>
</dbReference>
<accession>A0A8C9D0X1</accession>
<dbReference type="Pfam" id="PF02911">
    <property type="entry name" value="Formyl_trans_C"/>
    <property type="match status" value="1"/>
</dbReference>
<dbReference type="GO" id="GO:0009258">
    <property type="term" value="P:10-formyltetrahydrofolate catabolic process"/>
    <property type="evidence" value="ECO:0007669"/>
    <property type="project" value="UniProtKB-ARBA"/>
</dbReference>
<dbReference type="CDD" id="cd08647">
    <property type="entry name" value="FMT_core_FDH_N"/>
    <property type="match status" value="1"/>
</dbReference>
<evidence type="ECO:0000256" key="2">
    <source>
        <dbReference type="ARBA" id="ARBA00010978"/>
    </source>
</evidence>
<dbReference type="GO" id="GO:0004479">
    <property type="term" value="F:methionyl-tRNA formyltransferase activity"/>
    <property type="evidence" value="ECO:0007669"/>
    <property type="project" value="TreeGrafter"/>
</dbReference>
<dbReference type="Gene3D" id="3.40.50.170">
    <property type="entry name" value="Formyl transferase, N-terminal domain"/>
    <property type="match status" value="1"/>
</dbReference>
<dbReference type="InterPro" id="IPR037022">
    <property type="entry name" value="Formyl_trans_C_sf"/>
</dbReference>
<dbReference type="InterPro" id="IPR011034">
    <property type="entry name" value="Formyl_transferase-like_C_sf"/>
</dbReference>
<feature type="domain" description="Carrier" evidence="6">
    <location>
        <begin position="306"/>
        <end position="383"/>
    </location>
</feature>